<reference evidence="8 9" key="1">
    <citation type="submission" date="2024-03" db="EMBL/GenBank/DDBJ databases">
        <title>Human intestinal bacterial collection.</title>
        <authorList>
            <person name="Pauvert C."/>
            <person name="Hitch T.C.A."/>
            <person name="Clavel T."/>
        </authorList>
    </citation>
    <scope>NUCLEOTIDE SEQUENCE [LARGE SCALE GENOMIC DNA]</scope>
    <source>
        <strain evidence="8 9">CLA-AA-H185</strain>
    </source>
</reference>
<feature type="transmembrane region" description="Helical" evidence="6">
    <location>
        <begin position="522"/>
        <end position="541"/>
    </location>
</feature>
<evidence type="ECO:0000256" key="3">
    <source>
        <dbReference type="ARBA" id="ARBA00022692"/>
    </source>
</evidence>
<evidence type="ECO:0000313" key="8">
    <source>
        <dbReference type="EMBL" id="MEQ2558491.1"/>
    </source>
</evidence>
<evidence type="ECO:0000256" key="4">
    <source>
        <dbReference type="ARBA" id="ARBA00022989"/>
    </source>
</evidence>
<dbReference type="InterPro" id="IPR000731">
    <property type="entry name" value="SSD"/>
</dbReference>
<evidence type="ECO:0000313" key="9">
    <source>
        <dbReference type="Proteomes" id="UP001454489"/>
    </source>
</evidence>
<feature type="domain" description="SSD" evidence="7">
    <location>
        <begin position="546"/>
        <end position="675"/>
    </location>
</feature>
<feature type="transmembrane region" description="Helical" evidence="6">
    <location>
        <begin position="653"/>
        <end position="676"/>
    </location>
</feature>
<accession>A0ABV1HGY5</accession>
<keyword evidence="3 6" id="KW-0812">Transmembrane</keyword>
<keyword evidence="5 6" id="KW-0472">Membrane</keyword>
<feature type="transmembrane region" description="Helical" evidence="6">
    <location>
        <begin position="358"/>
        <end position="377"/>
    </location>
</feature>
<dbReference type="Gene3D" id="1.20.1640.10">
    <property type="entry name" value="Multidrug efflux transporter AcrB transmembrane domain"/>
    <property type="match status" value="2"/>
</dbReference>
<dbReference type="InterPro" id="IPR050545">
    <property type="entry name" value="Mycobact_MmpL"/>
</dbReference>
<sequence length="691" mass="76095">MINFGKGVVKLRIPILIVSIILLFPAALGYFHTRVNYDILTYLPKEIDTMKGQDILLDEFGTGAFSMCVVEGMEDQDISKMRKNMEKVDHVKKILWYDSLADLSIPKTMLPDKVQDAFINEDKDATLMVIFFDSSMSSDETMDAIEELRSVADKQCYISGMSAVVTDTKNLSDKEVPIYVLIAVILAVIVLSLTMDSALIPVFFLLSIGMAIIYNLGSNVFFGEISYVTQALAAVLQLGVTMDYSIFLWHSYEENQERFPDDKKRAMAHAISNTLTSVIGSSITTVAGFVALCFMSFTLGLDLGVTMAKGVIFGVICCVTVLPSMILVFDKAIDKTRHKAIIPDLGVISGWVVKHYKAFIVTFIIVLIPALWGYTHYEVYYDLAGTLPGNLDSVIANDKLDETFAMNSTHIILCDSSLEPKEVNEMMSKIDDVDGVKATLGLDSLVGPTVPREMIPSDIKEVVMDENYQMLMISSEYKVASDEVNDQCDKIEKIMKKYDKNAMLIGEAPCTKDLITITNHDFNVVSTVSIGAIFLIIACVFKSISLPIILVAVIEFAIFINMGIPAFTGTKLPFIAGIVIGTIQLGATVDYAILMTTKYRKARYNGVEKQEAITSALGASMQSVIVSALSFFAATFGVGLYSNVDMIASLCSLMARGAIISMFVVIFILPSMFMIFDKIICKTSKGFVQKN</sequence>
<feature type="transmembrane region" description="Helical" evidence="6">
    <location>
        <begin position="176"/>
        <end position="195"/>
    </location>
</feature>
<feature type="transmembrane region" description="Helical" evidence="6">
    <location>
        <begin position="270"/>
        <end position="299"/>
    </location>
</feature>
<dbReference type="EMBL" id="JBBMEX010000013">
    <property type="protein sequence ID" value="MEQ2558491.1"/>
    <property type="molecule type" value="Genomic_DNA"/>
</dbReference>
<evidence type="ECO:0000256" key="1">
    <source>
        <dbReference type="ARBA" id="ARBA00004651"/>
    </source>
</evidence>
<keyword evidence="4 6" id="KW-1133">Transmembrane helix</keyword>
<name>A0ABV1HGY5_9FIRM</name>
<dbReference type="PANTHER" id="PTHR33406">
    <property type="entry name" value="MEMBRANE PROTEIN MJ1562-RELATED"/>
    <property type="match status" value="1"/>
</dbReference>
<dbReference type="SUPFAM" id="SSF82866">
    <property type="entry name" value="Multidrug efflux transporter AcrB transmembrane domain"/>
    <property type="match status" value="2"/>
</dbReference>
<feature type="transmembrane region" description="Helical" evidence="6">
    <location>
        <begin position="615"/>
        <end position="641"/>
    </location>
</feature>
<dbReference type="PANTHER" id="PTHR33406:SF13">
    <property type="entry name" value="MEMBRANE PROTEIN YDFJ"/>
    <property type="match status" value="1"/>
</dbReference>
<dbReference type="Proteomes" id="UP001454489">
    <property type="component" value="Unassembled WGS sequence"/>
</dbReference>
<dbReference type="PROSITE" id="PS50156">
    <property type="entry name" value="SSD"/>
    <property type="match status" value="1"/>
</dbReference>
<dbReference type="RefSeq" id="WP_353531298.1">
    <property type="nucleotide sequence ID" value="NZ_JBBMEX010000013.1"/>
</dbReference>
<organism evidence="8 9">
    <name type="scientific">Maccoyibacter intestinihominis</name>
    <dbReference type="NCBI Taxonomy" id="3133499"/>
    <lineage>
        <taxon>Bacteria</taxon>
        <taxon>Bacillati</taxon>
        <taxon>Bacillota</taxon>
        <taxon>Clostridia</taxon>
        <taxon>Lachnospirales</taxon>
        <taxon>Lachnospiraceae</taxon>
        <taxon>Maccoyibacter</taxon>
    </lineage>
</organism>
<feature type="transmembrane region" description="Helical" evidence="6">
    <location>
        <begin position="202"/>
        <end position="222"/>
    </location>
</feature>
<gene>
    <name evidence="8" type="ORF">WMO43_11530</name>
</gene>
<dbReference type="InterPro" id="IPR004869">
    <property type="entry name" value="MMPL_dom"/>
</dbReference>
<feature type="transmembrane region" description="Helical" evidence="6">
    <location>
        <begin position="311"/>
        <end position="329"/>
    </location>
</feature>
<evidence type="ECO:0000259" key="7">
    <source>
        <dbReference type="PROSITE" id="PS50156"/>
    </source>
</evidence>
<feature type="transmembrane region" description="Helical" evidence="6">
    <location>
        <begin position="12"/>
        <end position="31"/>
    </location>
</feature>
<comment type="subcellular location">
    <subcellularLocation>
        <location evidence="1">Cell membrane</location>
        <topology evidence="1">Multi-pass membrane protein</topology>
    </subcellularLocation>
</comment>
<evidence type="ECO:0000256" key="6">
    <source>
        <dbReference type="SAM" id="Phobius"/>
    </source>
</evidence>
<feature type="transmembrane region" description="Helical" evidence="6">
    <location>
        <begin position="574"/>
        <end position="594"/>
    </location>
</feature>
<comment type="caution">
    <text evidence="8">The sequence shown here is derived from an EMBL/GenBank/DDBJ whole genome shotgun (WGS) entry which is preliminary data.</text>
</comment>
<protein>
    <submittedName>
        <fullName evidence="8">MMPL family transporter</fullName>
    </submittedName>
</protein>
<feature type="transmembrane region" description="Helical" evidence="6">
    <location>
        <begin position="228"/>
        <end position="249"/>
    </location>
</feature>
<evidence type="ECO:0000256" key="2">
    <source>
        <dbReference type="ARBA" id="ARBA00022475"/>
    </source>
</evidence>
<proteinExistence type="predicted"/>
<evidence type="ECO:0000256" key="5">
    <source>
        <dbReference type="ARBA" id="ARBA00023136"/>
    </source>
</evidence>
<keyword evidence="2" id="KW-1003">Cell membrane</keyword>
<dbReference type="Pfam" id="PF03176">
    <property type="entry name" value="MMPL"/>
    <property type="match status" value="2"/>
</dbReference>
<keyword evidence="9" id="KW-1185">Reference proteome</keyword>
<feature type="transmembrane region" description="Helical" evidence="6">
    <location>
        <begin position="548"/>
        <end position="568"/>
    </location>
</feature>